<dbReference type="GO" id="GO:0005634">
    <property type="term" value="C:nucleus"/>
    <property type="evidence" value="ECO:0007669"/>
    <property type="project" value="TreeGrafter"/>
</dbReference>
<evidence type="ECO:0000256" key="4">
    <source>
        <dbReference type="ARBA" id="ARBA00022801"/>
    </source>
</evidence>
<comment type="caution">
    <text evidence="9">The sequence shown here is derived from an EMBL/GenBank/DDBJ whole genome shotgun (WGS) entry which is preliminary data.</text>
</comment>
<organism evidence="9 10">
    <name type="scientific">Lentinula detonsa</name>
    <dbReference type="NCBI Taxonomy" id="2804962"/>
    <lineage>
        <taxon>Eukaryota</taxon>
        <taxon>Fungi</taxon>
        <taxon>Dikarya</taxon>
        <taxon>Basidiomycota</taxon>
        <taxon>Agaricomycotina</taxon>
        <taxon>Agaricomycetes</taxon>
        <taxon>Agaricomycetidae</taxon>
        <taxon>Agaricales</taxon>
        <taxon>Marasmiineae</taxon>
        <taxon>Omphalotaceae</taxon>
        <taxon>Lentinula</taxon>
    </lineage>
</organism>
<gene>
    <name evidence="9" type="ORF">F5890DRAFT_1546878</name>
</gene>
<dbReference type="GO" id="GO:0006974">
    <property type="term" value="P:DNA damage response"/>
    <property type="evidence" value="ECO:0007669"/>
    <property type="project" value="TreeGrafter"/>
</dbReference>
<dbReference type="GO" id="GO:0016791">
    <property type="term" value="F:phosphatase activity"/>
    <property type="evidence" value="ECO:0007669"/>
    <property type="project" value="TreeGrafter"/>
</dbReference>
<dbReference type="InterPro" id="IPR036075">
    <property type="entry name" value="ARMT-1-like_metal-bd_sf"/>
</dbReference>
<keyword evidence="3 7" id="KW-0479">Metal-binding</keyword>
<evidence type="ECO:0000313" key="10">
    <source>
        <dbReference type="Proteomes" id="UP001163850"/>
    </source>
</evidence>
<name>A0AA38PPM9_9AGAR</name>
<evidence type="ECO:0000256" key="3">
    <source>
        <dbReference type="ARBA" id="ARBA00022723"/>
    </source>
</evidence>
<evidence type="ECO:0000256" key="5">
    <source>
        <dbReference type="ARBA" id="ARBA00023211"/>
    </source>
</evidence>
<evidence type="ECO:0000313" key="9">
    <source>
        <dbReference type="EMBL" id="KAJ3979365.1"/>
    </source>
</evidence>
<comment type="catalytic activity">
    <reaction evidence="1 7">
        <text>beta-D-fructose 1-phosphate + H2O = D-fructose + phosphate</text>
        <dbReference type="Rhea" id="RHEA:35603"/>
        <dbReference type="ChEBI" id="CHEBI:15377"/>
        <dbReference type="ChEBI" id="CHEBI:37721"/>
        <dbReference type="ChEBI" id="CHEBI:43474"/>
        <dbReference type="ChEBI" id="CHEBI:138881"/>
    </reaction>
</comment>
<feature type="domain" description="Damage-control phosphatase ARMT1-like metal-binding" evidence="8">
    <location>
        <begin position="22"/>
        <end position="485"/>
    </location>
</feature>
<dbReference type="Gene3D" id="1.20.930.60">
    <property type="match status" value="1"/>
</dbReference>
<reference evidence="9" key="1">
    <citation type="submission" date="2022-08" db="EMBL/GenBank/DDBJ databases">
        <authorList>
            <consortium name="DOE Joint Genome Institute"/>
            <person name="Min B."/>
            <person name="Riley R."/>
            <person name="Sierra-Patev S."/>
            <person name="Naranjo-Ortiz M."/>
            <person name="Looney B."/>
            <person name="Konkel Z."/>
            <person name="Slot J.C."/>
            <person name="Sakamoto Y."/>
            <person name="Steenwyk J.L."/>
            <person name="Rokas A."/>
            <person name="Carro J."/>
            <person name="Camarero S."/>
            <person name="Ferreira P."/>
            <person name="Molpeceres G."/>
            <person name="Ruiz-Duenas F.J."/>
            <person name="Serrano A."/>
            <person name="Henrissat B."/>
            <person name="Drula E."/>
            <person name="Hughes K.W."/>
            <person name="Mata J.L."/>
            <person name="Ishikawa N.K."/>
            <person name="Vargas-Isla R."/>
            <person name="Ushijima S."/>
            <person name="Smith C.A."/>
            <person name="Ahrendt S."/>
            <person name="Andreopoulos W."/>
            <person name="He G."/>
            <person name="Labutti K."/>
            <person name="Lipzen A."/>
            <person name="Ng V."/>
            <person name="Sandor L."/>
            <person name="Barry K."/>
            <person name="Martinez A.T."/>
            <person name="Xiao Y."/>
            <person name="Gibbons J.G."/>
            <person name="Terashima K."/>
            <person name="Hibbett D.S."/>
            <person name="Grigoriev I.V."/>
        </authorList>
    </citation>
    <scope>NUCLEOTIDE SEQUENCE</scope>
    <source>
        <strain evidence="9">TFB7829</strain>
    </source>
</reference>
<dbReference type="InterPro" id="IPR039763">
    <property type="entry name" value="ARMT1"/>
</dbReference>
<sequence>MVFQPPFPPYDPTDKSGFSYETVAKRWPVILTSIVNQIHRENHDLHLRPLIGDSESAHSEEESLRVEAKITEGKAIIEKVGKLKYEMARDHVMEPIPMDGEPHVDFYNSELENLAKASKDTWFKAPWLYAECYLYRLLRSYFVQTTHWKDYDPFHAQKLDVFAKSGASIYGIAKIMHELESEKGALESDPSKLKVFFQEMIQMCLWGNATDLSLLTHMSLVDIEKLQSVGKEMQAARKEFIMRDDQEKVWEHLTTVKNGRVDFVLDNAGFELFTDLVLADFLVTYTPYVSKVVFHPKLIPWFVSDVTPPDFNETIACLLRPTSLFTTSSSSSSLLPSPEQQQHLRKLAERLRQYVSEGVFAMSVPGGTGLGGGLTTTPPTTAITTTTTTTMVKTTTAATTHSLAEFWTAPVPYWDIETYDRELWEFLRGSDLVVFKGDLNYRKLTGDIQWPSWTSFEEALGPLAGSFPLLSLRTNKADVAVGLDKEVLVQIEEKDANWRVNGKFALISFLGQKEGTENKEVQRKCKIG</sequence>
<dbReference type="GO" id="GO:0046872">
    <property type="term" value="F:metal ion binding"/>
    <property type="evidence" value="ECO:0007669"/>
    <property type="project" value="UniProtKB-UniRule"/>
</dbReference>
<dbReference type="EC" id="3.1.3.-" evidence="7"/>
<keyword evidence="5 7" id="KW-0464">Manganese</keyword>
<evidence type="ECO:0000259" key="8">
    <source>
        <dbReference type="Pfam" id="PF01937"/>
    </source>
</evidence>
<comment type="cofactor">
    <cofactor evidence="7">
        <name>Mn(2+)</name>
        <dbReference type="ChEBI" id="CHEBI:29035"/>
    </cofactor>
    <cofactor evidence="7">
        <name>Ni(2+)</name>
        <dbReference type="ChEBI" id="CHEBI:49786"/>
    </cofactor>
</comment>
<dbReference type="InterPro" id="IPR002791">
    <property type="entry name" value="ARMT1-like_metal-bd"/>
</dbReference>
<protein>
    <recommendedName>
        <fullName evidence="7">Sugar phosphate phosphatase</fullName>
        <ecNumber evidence="7">3.1.3.-</ecNumber>
    </recommendedName>
</protein>
<evidence type="ECO:0000256" key="1">
    <source>
        <dbReference type="ARBA" id="ARBA00001326"/>
    </source>
</evidence>
<proteinExistence type="inferred from homology"/>
<dbReference type="PANTHER" id="PTHR12260:SF6">
    <property type="entry name" value="DAMAGE-CONTROL PHOSPHATASE ARMT1"/>
    <property type="match status" value="1"/>
</dbReference>
<comment type="domain">
    <text evidence="7">Subfamily III proteins have a conserved RTxK motif about 40-50 residues from the C-terminus; the threonine may be replaced by serine or cysteine.</text>
</comment>
<keyword evidence="4 7" id="KW-0378">Hydrolase</keyword>
<evidence type="ECO:0000256" key="7">
    <source>
        <dbReference type="RuleBase" id="RU367030"/>
    </source>
</evidence>
<evidence type="ECO:0000256" key="6">
    <source>
        <dbReference type="ARBA" id="ARBA00048809"/>
    </source>
</evidence>
<comment type="function">
    <text evidence="7">Metal-dependent phosphatase that shows phosphatase activity against several substrates, including fructose-1-phosphate and fructose-6-phosphate. Its preference for fructose-1-phosphate, a strong glycating agent that causes DNA damage rather than a canonical yeast metabolite, suggests a damage-control function in hexose phosphate metabolism.</text>
</comment>
<dbReference type="SUPFAM" id="SSF111321">
    <property type="entry name" value="AF1104-like"/>
    <property type="match status" value="1"/>
</dbReference>
<dbReference type="PANTHER" id="PTHR12260">
    <property type="entry name" value="DAMAGE-CONTROL PHOSPHATASE ARMT1"/>
    <property type="match status" value="1"/>
</dbReference>
<dbReference type="AlphaFoldDB" id="A0AA38PPM9"/>
<comment type="catalytic activity">
    <reaction evidence="6 7">
        <text>beta-D-fructose 6-phosphate = dihydroxyacetone + D-glyceraldehyde 3-phosphate</text>
        <dbReference type="Rhea" id="RHEA:28002"/>
        <dbReference type="ChEBI" id="CHEBI:16016"/>
        <dbReference type="ChEBI" id="CHEBI:57634"/>
        <dbReference type="ChEBI" id="CHEBI:59776"/>
    </reaction>
</comment>
<comment type="similarity">
    <text evidence="2 7">Belongs to the damage-control phosphatase family. Sugar phosphate phosphatase III subfamily.</text>
</comment>
<evidence type="ECO:0000256" key="2">
    <source>
        <dbReference type="ARBA" id="ARBA00009519"/>
    </source>
</evidence>
<dbReference type="Pfam" id="PF01937">
    <property type="entry name" value="ARMT1-like_dom"/>
    <property type="match status" value="1"/>
</dbReference>
<accession>A0AA38PPM9</accession>
<dbReference type="EMBL" id="MU802368">
    <property type="protein sequence ID" value="KAJ3979365.1"/>
    <property type="molecule type" value="Genomic_DNA"/>
</dbReference>
<dbReference type="Proteomes" id="UP001163850">
    <property type="component" value="Unassembled WGS sequence"/>
</dbReference>
<dbReference type="Gene3D" id="3.40.50.10880">
    <property type="entry name" value="Uncharacterised protein PF01937, DUF89, domain 3"/>
    <property type="match status" value="1"/>
</dbReference>